<feature type="transmembrane region" description="Helical" evidence="4">
    <location>
        <begin position="258"/>
        <end position="284"/>
    </location>
</feature>
<dbReference type="GO" id="GO:0004307">
    <property type="term" value="F:ethanolaminephosphotransferase activity"/>
    <property type="evidence" value="ECO:0007669"/>
    <property type="project" value="TreeGrafter"/>
</dbReference>
<evidence type="ECO:0000313" key="5">
    <source>
        <dbReference type="EMBL" id="CAH1268726.1"/>
    </source>
</evidence>
<feature type="transmembrane region" description="Helical" evidence="4">
    <location>
        <begin position="354"/>
        <end position="371"/>
    </location>
</feature>
<accession>A0A8K0EZB9</accession>
<feature type="transmembrane region" description="Helical" evidence="4">
    <location>
        <begin position="391"/>
        <end position="411"/>
    </location>
</feature>
<comment type="subcellular location">
    <subcellularLocation>
        <location evidence="1">Membrane</location>
    </subcellularLocation>
</comment>
<keyword evidence="6" id="KW-1185">Reference proteome</keyword>
<dbReference type="EMBL" id="OV696691">
    <property type="protein sequence ID" value="CAH1268726.1"/>
    <property type="molecule type" value="Genomic_DNA"/>
</dbReference>
<evidence type="ECO:0000256" key="3">
    <source>
        <dbReference type="ARBA" id="ARBA00023136"/>
    </source>
</evidence>
<dbReference type="Pfam" id="PF01066">
    <property type="entry name" value="CDP-OH_P_transf"/>
    <property type="match status" value="1"/>
</dbReference>
<keyword evidence="4" id="KW-0812">Transmembrane</keyword>
<evidence type="ECO:0000313" key="6">
    <source>
        <dbReference type="Proteomes" id="UP000838412"/>
    </source>
</evidence>
<reference evidence="5" key="1">
    <citation type="submission" date="2022-01" db="EMBL/GenBank/DDBJ databases">
        <authorList>
            <person name="Braso-Vives M."/>
        </authorList>
    </citation>
    <scope>NUCLEOTIDE SEQUENCE</scope>
</reference>
<feature type="transmembrane region" description="Helical" evidence="4">
    <location>
        <begin position="189"/>
        <end position="207"/>
    </location>
</feature>
<evidence type="ECO:0000256" key="1">
    <source>
        <dbReference type="ARBA" id="ARBA00004370"/>
    </source>
</evidence>
<dbReference type="PIRSF" id="PIRSF015665">
    <property type="entry name" value="CHOPT"/>
    <property type="match status" value="1"/>
</dbReference>
<dbReference type="GO" id="GO:0005789">
    <property type="term" value="C:endoplasmic reticulum membrane"/>
    <property type="evidence" value="ECO:0007669"/>
    <property type="project" value="TreeGrafter"/>
</dbReference>
<evidence type="ECO:0000256" key="4">
    <source>
        <dbReference type="SAM" id="Phobius"/>
    </source>
</evidence>
<dbReference type="Gene3D" id="1.20.120.1760">
    <property type="match status" value="1"/>
</dbReference>
<dbReference type="Proteomes" id="UP000838412">
    <property type="component" value="Chromosome 6"/>
</dbReference>
<dbReference type="InterPro" id="IPR000462">
    <property type="entry name" value="CDP-OH_P_trans"/>
</dbReference>
<dbReference type="AlphaFoldDB" id="A0A8K0EZB9"/>
<comment type="similarity">
    <text evidence="2">Belongs to the CDP-alcohol phosphatidyltransferase class-I family.</text>
</comment>
<dbReference type="GO" id="GO:0005794">
    <property type="term" value="C:Golgi apparatus"/>
    <property type="evidence" value="ECO:0007669"/>
    <property type="project" value="TreeGrafter"/>
</dbReference>
<name>A0A8K0EZB9_BRALA</name>
<gene>
    <name evidence="5" type="primary">CEPT1</name>
    <name evidence="5" type="ORF">BLAG_LOCUS21551</name>
</gene>
<dbReference type="InterPro" id="IPR043130">
    <property type="entry name" value="CDP-OH_PTrfase_TM_dom"/>
</dbReference>
<protein>
    <submittedName>
        <fullName evidence="5">CEPT1 protein</fullName>
    </submittedName>
</protein>
<dbReference type="OrthoDB" id="196717at2759"/>
<dbReference type="InterPro" id="IPR014472">
    <property type="entry name" value="CHOPT"/>
</dbReference>
<keyword evidence="3 4" id="KW-0472">Membrane</keyword>
<sequence length="446" mass="47880">MAKKDGQVLSGRQKEALFDHRWRSEGDSILTPYLKPLWYWCGDKVRTLVLVWRQALTGVKSHPYLGVQSAPTICGGTPISTMPLAKPFVPPRCSPNTLTMMGLSCNLLTSLPLIYCCPTATEKAPPFLYVLCAAGVLLYQLMDALDGHQARKVQDTPLEIGFDHGADSVSLVYLTMATCCALQLGTNPFLMLAFCMTASAVFYVLHWNLYATRVFKYLWPIAETETQLAASLVFLTSAALGPSVWSTQVPFVGVQVKVALVCACLAGGVVTCAQGLWEIFLRLFHSAGKTVQATDVAAPSAILSVVLATAVLVPSLLDTPLFLNQPCVFTLVLGTAMAKGTARLIGAHSTFSDAPYVDSCLLVPGLILVMSGLNGVTSGLHDRTGYCDSRLLIGLLVIATADLVWYCRALAVDMCDGMGISCFTVNPEKPLIFNTAGLGNNNLKAD</sequence>
<dbReference type="PANTHER" id="PTHR10414">
    <property type="entry name" value="ETHANOLAMINEPHOSPHOTRANSFERASE"/>
    <property type="match status" value="1"/>
</dbReference>
<dbReference type="PANTHER" id="PTHR10414:SF37">
    <property type="entry name" value="BB IN A BOXCAR, ISOFORM C"/>
    <property type="match status" value="1"/>
</dbReference>
<evidence type="ECO:0000256" key="2">
    <source>
        <dbReference type="ARBA" id="ARBA00010441"/>
    </source>
</evidence>
<feature type="transmembrane region" description="Helical" evidence="4">
    <location>
        <begin position="296"/>
        <end position="317"/>
    </location>
</feature>
<dbReference type="GO" id="GO:0006646">
    <property type="term" value="P:phosphatidylethanolamine biosynthetic process"/>
    <property type="evidence" value="ECO:0007669"/>
    <property type="project" value="TreeGrafter"/>
</dbReference>
<organism evidence="5 6">
    <name type="scientific">Branchiostoma lanceolatum</name>
    <name type="common">Common lancelet</name>
    <name type="synonym">Amphioxus lanceolatum</name>
    <dbReference type="NCBI Taxonomy" id="7740"/>
    <lineage>
        <taxon>Eukaryota</taxon>
        <taxon>Metazoa</taxon>
        <taxon>Chordata</taxon>
        <taxon>Cephalochordata</taxon>
        <taxon>Leptocardii</taxon>
        <taxon>Amphioxiformes</taxon>
        <taxon>Branchiostomatidae</taxon>
        <taxon>Branchiostoma</taxon>
    </lineage>
</organism>
<proteinExistence type="inferred from homology"/>
<dbReference type="GO" id="GO:0004142">
    <property type="term" value="F:diacylglycerol cholinephosphotransferase activity"/>
    <property type="evidence" value="ECO:0007669"/>
    <property type="project" value="TreeGrafter"/>
</dbReference>
<keyword evidence="4" id="KW-1133">Transmembrane helix</keyword>
<feature type="transmembrane region" description="Helical" evidence="4">
    <location>
        <begin position="228"/>
        <end position="246"/>
    </location>
</feature>